<evidence type="ECO:0000313" key="7">
    <source>
        <dbReference type="Proteomes" id="UP001470230"/>
    </source>
</evidence>
<dbReference type="CDD" id="cd13999">
    <property type="entry name" value="STKc_MAP3K-like"/>
    <property type="match status" value="1"/>
</dbReference>
<accession>A0ABR2GU36</accession>
<evidence type="ECO:0000256" key="1">
    <source>
        <dbReference type="ARBA" id="ARBA00022527"/>
    </source>
</evidence>
<keyword evidence="1" id="KW-0418">Kinase</keyword>
<dbReference type="InterPro" id="IPR000719">
    <property type="entry name" value="Prot_kinase_dom"/>
</dbReference>
<feature type="domain" description="Protein kinase" evidence="5">
    <location>
        <begin position="12"/>
        <end position="286"/>
    </location>
</feature>
<dbReference type="InterPro" id="IPR017441">
    <property type="entry name" value="Protein_kinase_ATP_BS"/>
</dbReference>
<evidence type="ECO:0000256" key="3">
    <source>
        <dbReference type="ARBA" id="ARBA00022840"/>
    </source>
</evidence>
<dbReference type="Proteomes" id="UP001470230">
    <property type="component" value="Unassembled WGS sequence"/>
</dbReference>
<gene>
    <name evidence="6" type="ORF">M9Y10_036460</name>
</gene>
<organism evidence="6 7">
    <name type="scientific">Tritrichomonas musculus</name>
    <dbReference type="NCBI Taxonomy" id="1915356"/>
    <lineage>
        <taxon>Eukaryota</taxon>
        <taxon>Metamonada</taxon>
        <taxon>Parabasalia</taxon>
        <taxon>Tritrichomonadida</taxon>
        <taxon>Tritrichomonadidae</taxon>
        <taxon>Tritrichomonas</taxon>
    </lineage>
</organism>
<dbReference type="SUPFAM" id="SSF56112">
    <property type="entry name" value="Protein kinase-like (PK-like)"/>
    <property type="match status" value="2"/>
</dbReference>
<dbReference type="PANTHER" id="PTHR44329">
    <property type="entry name" value="SERINE/THREONINE-PROTEIN KINASE TNNI3K-RELATED"/>
    <property type="match status" value="1"/>
</dbReference>
<evidence type="ECO:0000256" key="2">
    <source>
        <dbReference type="ARBA" id="ARBA00022741"/>
    </source>
</evidence>
<feature type="binding site" evidence="4">
    <location>
        <position position="41"/>
    </location>
    <ligand>
        <name>ATP</name>
        <dbReference type="ChEBI" id="CHEBI:30616"/>
    </ligand>
</feature>
<evidence type="ECO:0000313" key="6">
    <source>
        <dbReference type="EMBL" id="KAK8837463.1"/>
    </source>
</evidence>
<dbReference type="Gene3D" id="1.10.510.10">
    <property type="entry name" value="Transferase(Phosphotransferase) domain 1"/>
    <property type="match status" value="2"/>
</dbReference>
<keyword evidence="1" id="KW-0723">Serine/threonine-protein kinase</keyword>
<dbReference type="SMART" id="SM00220">
    <property type="entry name" value="S_TKc"/>
    <property type="match status" value="1"/>
</dbReference>
<dbReference type="InterPro" id="IPR011009">
    <property type="entry name" value="Kinase-like_dom_sf"/>
</dbReference>
<dbReference type="PROSITE" id="PS50011">
    <property type="entry name" value="PROTEIN_KINASE_DOM"/>
    <property type="match status" value="2"/>
</dbReference>
<dbReference type="PROSITE" id="PS00108">
    <property type="entry name" value="PROTEIN_KINASE_ST"/>
    <property type="match status" value="1"/>
</dbReference>
<dbReference type="InterPro" id="IPR051681">
    <property type="entry name" value="Ser/Thr_Kinases-Pseudokinases"/>
</dbReference>
<keyword evidence="7" id="KW-1185">Reference proteome</keyword>
<reference evidence="6 7" key="1">
    <citation type="submission" date="2024-04" db="EMBL/GenBank/DDBJ databases">
        <title>Tritrichomonas musculus Genome.</title>
        <authorList>
            <person name="Alves-Ferreira E."/>
            <person name="Grigg M."/>
            <person name="Lorenzi H."/>
            <person name="Galac M."/>
        </authorList>
    </citation>
    <scope>NUCLEOTIDE SEQUENCE [LARGE SCALE GENOMIC DNA]</scope>
    <source>
        <strain evidence="6 7">EAF2021</strain>
    </source>
</reference>
<proteinExistence type="predicted"/>
<evidence type="ECO:0000256" key="4">
    <source>
        <dbReference type="PROSITE-ProRule" id="PRU10141"/>
    </source>
</evidence>
<dbReference type="PANTHER" id="PTHR44329:SF298">
    <property type="entry name" value="MIXED LINEAGE KINASE DOMAIN-LIKE PROTEIN"/>
    <property type="match status" value="1"/>
</dbReference>
<sequence length="734" mass="86428">MKKARYFNLNHYKLGEKIGNGTFGKVYKVQDKRRNKIFAAKILKKEIEELDQNHINYITREINIMSKLKHPSIVNLIGFSPKDFKGNPKPVIVTELVKEGTLTKFIELERLSRSDPKWDDTHKLIALYGIASAMSFLHEHNIIHRDLKPDNILMDENLYPKICDFGLSKIDPQSTENISFESESKLKGTPIYSAPEVFSGLIYSKPGDVYSFALIAYEIITNDRPFPDIENIYILINNVCSGKRPEFKNPIKESYKNLIERCWSQDPEKRPTFTEIVNVLEKPEFITDLIDSSQFNNYIDYIKNYAKVFDKTNKLVSFNEFNLLKLQKVDEKNDSTQTENIIDEYFTPEIKKEAFDLIRKFLNQPKITDEVLNKKLSSLIIENKNFYEIDLNDEDYYIYNYDANGISSFIVEDYVTKERALCLQMDNTDRRDDELHITLENNDLRFLKMILLKEFCDHPTLNDIKGFNICNPDKYFLNEDENEEEDQEYIENKKYPSILFNYVKNKTLDYYIDYKKIFELTPLQRQIIMIGLVSIVRFFHKHNIALFTLNPKMIGLDENFYPKIFNLHIYSNNDPENWEKNKFGLPIQESYFFVFLPIYGDKNSLGISDDIPVLGANLYTLITGVIPYRHPKDNLKKIGKITMLRKIMEGALPFIPENVSGPIRDLLTRCMSIDEKKRPTADEIYDRLKNSFDYYIEGLKPIDVFEIFKYFNLIETYENQSFEDLQFEENEYPE</sequence>
<protein>
    <recommendedName>
        <fullName evidence="5">Protein kinase domain-containing protein</fullName>
    </recommendedName>
</protein>
<dbReference type="PROSITE" id="PS00107">
    <property type="entry name" value="PROTEIN_KINASE_ATP"/>
    <property type="match status" value="1"/>
</dbReference>
<evidence type="ECO:0000259" key="5">
    <source>
        <dbReference type="PROSITE" id="PS50011"/>
    </source>
</evidence>
<dbReference type="PRINTS" id="PR00109">
    <property type="entry name" value="TYRKINASE"/>
</dbReference>
<keyword evidence="2 4" id="KW-0547">Nucleotide-binding</keyword>
<comment type="caution">
    <text evidence="6">The sequence shown here is derived from an EMBL/GenBank/DDBJ whole genome shotgun (WGS) entry which is preliminary data.</text>
</comment>
<keyword evidence="3 4" id="KW-0067">ATP-binding</keyword>
<feature type="domain" description="Protein kinase" evidence="5">
    <location>
        <begin position="396"/>
        <end position="696"/>
    </location>
</feature>
<dbReference type="Pfam" id="PF00069">
    <property type="entry name" value="Pkinase"/>
    <property type="match status" value="2"/>
</dbReference>
<name>A0ABR2GU36_9EUKA</name>
<keyword evidence="1" id="KW-0808">Transferase</keyword>
<dbReference type="InterPro" id="IPR001245">
    <property type="entry name" value="Ser-Thr/Tyr_kinase_cat_dom"/>
</dbReference>
<dbReference type="EMBL" id="JAPFFF010000059">
    <property type="protein sequence ID" value="KAK8837463.1"/>
    <property type="molecule type" value="Genomic_DNA"/>
</dbReference>
<dbReference type="InterPro" id="IPR008271">
    <property type="entry name" value="Ser/Thr_kinase_AS"/>
</dbReference>